<feature type="compositionally biased region" description="Low complexity" evidence="6">
    <location>
        <begin position="53"/>
        <end position="71"/>
    </location>
</feature>
<dbReference type="PANTHER" id="PTHR24204">
    <property type="entry name" value="INSULIN GENE ENHANCER PROTEIN"/>
    <property type="match status" value="1"/>
</dbReference>
<feature type="region of interest" description="Disordered" evidence="6">
    <location>
        <begin position="19"/>
        <end position="72"/>
    </location>
</feature>
<dbReference type="Pfam" id="PF00412">
    <property type="entry name" value="LIM"/>
    <property type="match status" value="1"/>
</dbReference>
<gene>
    <name evidence="8" type="ORF">Pmani_037182</name>
</gene>
<dbReference type="Gene3D" id="2.10.110.10">
    <property type="entry name" value="Cysteine Rich Protein"/>
    <property type="match status" value="1"/>
</dbReference>
<dbReference type="GO" id="GO:0048665">
    <property type="term" value="P:neuron fate specification"/>
    <property type="evidence" value="ECO:0007669"/>
    <property type="project" value="InterPro"/>
</dbReference>
<sequence length="183" mass="19019">MSGTYYCLSLTQYGSSEGAYDPGCDPSPTMPQLHDHAHAHDHTSAHEQAPLTPSSSSSSSNSSASSGGPASFVSPCSDRANNYVSPGSDAGSTVSLWPPAGVGSPGAGLSSGVGGSGTGGDPTEESFCAGCSGRINDRYYLRAVERKWHARCLKCAACHNPLDDAVTCFAREGYIFCRDDYHK</sequence>
<comment type="caution">
    <text evidence="8">The sequence shown here is derived from an EMBL/GenBank/DDBJ whole genome shotgun (WGS) entry which is preliminary data.</text>
</comment>
<evidence type="ECO:0000256" key="5">
    <source>
        <dbReference type="PROSITE-ProRule" id="PRU00125"/>
    </source>
</evidence>
<keyword evidence="9" id="KW-1185">Reference proteome</keyword>
<evidence type="ECO:0000256" key="6">
    <source>
        <dbReference type="SAM" id="MobiDB-lite"/>
    </source>
</evidence>
<keyword evidence="4 5" id="KW-0440">LIM domain</keyword>
<dbReference type="FunFam" id="2.10.110.10:FF:000033">
    <property type="entry name" value="LIM/homeobox protein Lhx9 isoform X2"/>
    <property type="match status" value="1"/>
</dbReference>
<proteinExistence type="predicted"/>
<dbReference type="SUPFAM" id="SSF57716">
    <property type="entry name" value="Glucocorticoid receptor-like (DNA-binding domain)"/>
    <property type="match status" value="2"/>
</dbReference>
<evidence type="ECO:0000256" key="1">
    <source>
        <dbReference type="ARBA" id="ARBA00004123"/>
    </source>
</evidence>
<evidence type="ECO:0000313" key="8">
    <source>
        <dbReference type="EMBL" id="KAK4289876.1"/>
    </source>
</evidence>
<dbReference type="InterPro" id="IPR001781">
    <property type="entry name" value="Znf_LIM"/>
</dbReference>
<evidence type="ECO:0000256" key="3">
    <source>
        <dbReference type="ARBA" id="ARBA00022833"/>
    </source>
</evidence>
<evidence type="ECO:0000259" key="7">
    <source>
        <dbReference type="PROSITE" id="PS50023"/>
    </source>
</evidence>
<dbReference type="SMART" id="SM00132">
    <property type="entry name" value="LIM"/>
    <property type="match status" value="1"/>
</dbReference>
<feature type="domain" description="LIM zinc-binding" evidence="7">
    <location>
        <begin position="126"/>
        <end position="183"/>
    </location>
</feature>
<protein>
    <recommendedName>
        <fullName evidence="7">LIM zinc-binding domain-containing protein</fullName>
    </recommendedName>
</protein>
<dbReference type="GO" id="GO:0007409">
    <property type="term" value="P:axonogenesis"/>
    <property type="evidence" value="ECO:0007669"/>
    <property type="project" value="TreeGrafter"/>
</dbReference>
<evidence type="ECO:0000256" key="2">
    <source>
        <dbReference type="ARBA" id="ARBA00022723"/>
    </source>
</evidence>
<dbReference type="GO" id="GO:0005634">
    <property type="term" value="C:nucleus"/>
    <property type="evidence" value="ECO:0007669"/>
    <property type="project" value="UniProtKB-SubCell"/>
</dbReference>
<evidence type="ECO:0000313" key="9">
    <source>
        <dbReference type="Proteomes" id="UP001292094"/>
    </source>
</evidence>
<dbReference type="AlphaFoldDB" id="A0AAE1NJN8"/>
<dbReference type="InterPro" id="IPR047169">
    <property type="entry name" value="ISL1/2-like"/>
</dbReference>
<dbReference type="PROSITE" id="PS50023">
    <property type="entry name" value="LIM_DOMAIN_2"/>
    <property type="match status" value="1"/>
</dbReference>
<keyword evidence="3 5" id="KW-0862">Zinc</keyword>
<dbReference type="GO" id="GO:0045944">
    <property type="term" value="P:positive regulation of transcription by RNA polymerase II"/>
    <property type="evidence" value="ECO:0007669"/>
    <property type="project" value="InterPro"/>
</dbReference>
<feature type="compositionally biased region" description="Basic and acidic residues" evidence="6">
    <location>
        <begin position="33"/>
        <end position="45"/>
    </location>
</feature>
<dbReference type="EMBL" id="JAWZYT010005687">
    <property type="protein sequence ID" value="KAK4289876.1"/>
    <property type="molecule type" value="Genomic_DNA"/>
</dbReference>
<comment type="subcellular location">
    <subcellularLocation>
        <location evidence="1">Nucleus</location>
    </subcellularLocation>
</comment>
<accession>A0AAE1NJN8</accession>
<dbReference type="PANTHER" id="PTHR24204:SF8">
    <property type="entry name" value="TAILUP, ISOFORM A"/>
    <property type="match status" value="1"/>
</dbReference>
<evidence type="ECO:0000256" key="4">
    <source>
        <dbReference type="ARBA" id="ARBA00023038"/>
    </source>
</evidence>
<name>A0AAE1NJN8_9EUCA</name>
<reference evidence="8" key="1">
    <citation type="submission" date="2023-11" db="EMBL/GenBank/DDBJ databases">
        <title>Genome assemblies of two species of porcelain crab, Petrolisthes cinctipes and Petrolisthes manimaculis (Anomura: Porcellanidae).</title>
        <authorList>
            <person name="Angst P."/>
        </authorList>
    </citation>
    <scope>NUCLEOTIDE SEQUENCE</scope>
    <source>
        <strain evidence="8">PB745_02</strain>
        <tissue evidence="8">Gill</tissue>
    </source>
</reference>
<keyword evidence="2 5" id="KW-0479">Metal-binding</keyword>
<dbReference type="GO" id="GO:0046872">
    <property type="term" value="F:metal ion binding"/>
    <property type="evidence" value="ECO:0007669"/>
    <property type="project" value="UniProtKB-KW"/>
</dbReference>
<dbReference type="Proteomes" id="UP001292094">
    <property type="component" value="Unassembled WGS sequence"/>
</dbReference>
<organism evidence="8 9">
    <name type="scientific">Petrolisthes manimaculis</name>
    <dbReference type="NCBI Taxonomy" id="1843537"/>
    <lineage>
        <taxon>Eukaryota</taxon>
        <taxon>Metazoa</taxon>
        <taxon>Ecdysozoa</taxon>
        <taxon>Arthropoda</taxon>
        <taxon>Crustacea</taxon>
        <taxon>Multicrustacea</taxon>
        <taxon>Malacostraca</taxon>
        <taxon>Eumalacostraca</taxon>
        <taxon>Eucarida</taxon>
        <taxon>Decapoda</taxon>
        <taxon>Pleocyemata</taxon>
        <taxon>Anomura</taxon>
        <taxon>Galatheoidea</taxon>
        <taxon>Porcellanidae</taxon>
        <taxon>Petrolisthes</taxon>
    </lineage>
</organism>
<dbReference type="PROSITE" id="PS00478">
    <property type="entry name" value="LIM_DOMAIN_1"/>
    <property type="match status" value="1"/>
</dbReference>
<dbReference type="GO" id="GO:0000981">
    <property type="term" value="F:DNA-binding transcription factor activity, RNA polymerase II-specific"/>
    <property type="evidence" value="ECO:0007669"/>
    <property type="project" value="InterPro"/>
</dbReference>